<evidence type="ECO:0000256" key="2">
    <source>
        <dbReference type="ARBA" id="ARBA00022603"/>
    </source>
</evidence>
<evidence type="ECO:0000256" key="5">
    <source>
        <dbReference type="ARBA" id="ARBA00022747"/>
    </source>
</evidence>
<dbReference type="PANTHER" id="PTHR10629:SF52">
    <property type="entry name" value="DNA (CYTOSINE-5)-METHYLTRANSFERASE 1"/>
    <property type="match status" value="1"/>
</dbReference>
<dbReference type="Proteomes" id="UP001183414">
    <property type="component" value="Unassembled WGS sequence"/>
</dbReference>
<protein>
    <recommendedName>
        <fullName evidence="1">DNA (cytosine-5-)-methyltransferase</fullName>
        <ecNumber evidence="1">2.1.1.37</ecNumber>
    </recommendedName>
</protein>
<dbReference type="RefSeq" id="WP_311675076.1">
    <property type="nucleotide sequence ID" value="NZ_JAVREQ010000022.1"/>
</dbReference>
<evidence type="ECO:0000313" key="6">
    <source>
        <dbReference type="EMBL" id="MDT0381385.1"/>
    </source>
</evidence>
<dbReference type="SUPFAM" id="SSF53335">
    <property type="entry name" value="S-adenosyl-L-methionine-dependent methyltransferases"/>
    <property type="match status" value="1"/>
</dbReference>
<sequence length="475" mass="52157">MSIPQLKTLGADVTDAFCGGGGSSEGAKWLGLTVRLALNHWQKAIDVHNANHPDTAHDCADISQVDPRRYPTTTFAWFSPSCTNHSIAQGKRRRADATPDLFGETLPDEAAERSRATMWDVVRFAEYHRYRAIVVENVVDAREWVLWPAWYTAMTALGYRAKVVYLNSMFAQAAGPGAPQSRDRMYVVFWLAGEREPDFDKWTRPAAGCVSCGRRVRAVQAWKNPERRWGKYRTQYVWRCPTARCHAEVHPDVRPAADVIDWALPAVRIGDRPRPLAEKTMTRIRDGFAAYAKPILVPVEGRNGKSARPADAPMRTCTARNETGLAVPPYVVELRGGGSKHRPVAQPLATVCASGNHHGLAVPDMVLPYYGNTTARPAAEPIPTVTTVDRHALLRGGTVTAVEDLGFRMLAPAEYAAAMAFPGTYIWLGNKRERVRMAGNAVTPPAARDLLAMVFEAVTGEDVVLPGLPELGVAA</sequence>
<evidence type="ECO:0000256" key="3">
    <source>
        <dbReference type="ARBA" id="ARBA00022679"/>
    </source>
</evidence>
<dbReference type="InterPro" id="IPR050390">
    <property type="entry name" value="C5-Methyltransferase"/>
</dbReference>
<gene>
    <name evidence="6" type="ORF">RM572_21745</name>
</gene>
<proteinExistence type="predicted"/>
<dbReference type="InterPro" id="IPR029063">
    <property type="entry name" value="SAM-dependent_MTases_sf"/>
</dbReference>
<dbReference type="GO" id="GO:0032259">
    <property type="term" value="P:methylation"/>
    <property type="evidence" value="ECO:0007669"/>
    <property type="project" value="UniProtKB-KW"/>
</dbReference>
<keyword evidence="7" id="KW-1185">Reference proteome</keyword>
<reference evidence="7" key="1">
    <citation type="submission" date="2023-07" db="EMBL/GenBank/DDBJ databases">
        <title>30 novel species of actinomycetes from the DSMZ collection.</title>
        <authorList>
            <person name="Nouioui I."/>
        </authorList>
    </citation>
    <scope>NUCLEOTIDE SEQUENCE [LARGE SCALE GENOMIC DNA]</scope>
    <source>
        <strain evidence="7">DSM 42041</strain>
    </source>
</reference>
<dbReference type="PANTHER" id="PTHR10629">
    <property type="entry name" value="CYTOSINE-SPECIFIC METHYLTRANSFERASE"/>
    <property type="match status" value="1"/>
</dbReference>
<dbReference type="EMBL" id="JAVREQ010000022">
    <property type="protein sequence ID" value="MDT0381385.1"/>
    <property type="molecule type" value="Genomic_DNA"/>
</dbReference>
<evidence type="ECO:0000256" key="4">
    <source>
        <dbReference type="ARBA" id="ARBA00022691"/>
    </source>
</evidence>
<keyword evidence="3" id="KW-0808">Transferase</keyword>
<keyword evidence="4" id="KW-0949">S-adenosyl-L-methionine</keyword>
<accession>A0ABU2NXF7</accession>
<dbReference type="GO" id="GO:0008168">
    <property type="term" value="F:methyltransferase activity"/>
    <property type="evidence" value="ECO:0007669"/>
    <property type="project" value="UniProtKB-KW"/>
</dbReference>
<keyword evidence="5" id="KW-0680">Restriction system</keyword>
<evidence type="ECO:0000313" key="7">
    <source>
        <dbReference type="Proteomes" id="UP001183414"/>
    </source>
</evidence>
<comment type="caution">
    <text evidence="6">The sequence shown here is derived from an EMBL/GenBank/DDBJ whole genome shotgun (WGS) entry which is preliminary data.</text>
</comment>
<dbReference type="Pfam" id="PF00145">
    <property type="entry name" value="DNA_methylase"/>
    <property type="match status" value="1"/>
</dbReference>
<organism evidence="6 7">
    <name type="scientific">Streptomyces hazeniae</name>
    <dbReference type="NCBI Taxonomy" id="3075538"/>
    <lineage>
        <taxon>Bacteria</taxon>
        <taxon>Bacillati</taxon>
        <taxon>Actinomycetota</taxon>
        <taxon>Actinomycetes</taxon>
        <taxon>Kitasatosporales</taxon>
        <taxon>Streptomycetaceae</taxon>
        <taxon>Streptomyces</taxon>
    </lineage>
</organism>
<dbReference type="Gene3D" id="3.90.120.10">
    <property type="entry name" value="DNA Methylase, subunit A, domain 2"/>
    <property type="match status" value="1"/>
</dbReference>
<dbReference type="EC" id="2.1.1.37" evidence="1"/>
<dbReference type="InterPro" id="IPR001525">
    <property type="entry name" value="C5_MeTfrase"/>
</dbReference>
<dbReference type="Gene3D" id="3.40.50.150">
    <property type="entry name" value="Vaccinia Virus protein VP39"/>
    <property type="match status" value="1"/>
</dbReference>
<keyword evidence="2 6" id="KW-0489">Methyltransferase</keyword>
<evidence type="ECO:0000256" key="1">
    <source>
        <dbReference type="ARBA" id="ARBA00011975"/>
    </source>
</evidence>
<name>A0ABU2NXF7_9ACTN</name>